<keyword evidence="7" id="KW-1185">Reference proteome</keyword>
<dbReference type="SMART" id="SM00345">
    <property type="entry name" value="HTH_GNTR"/>
    <property type="match status" value="1"/>
</dbReference>
<evidence type="ECO:0000313" key="7">
    <source>
        <dbReference type="Proteomes" id="UP000002368"/>
    </source>
</evidence>
<sequence>MGVRTWKGPDSPGNCAKECVVVAGPHSEGLSRYEQIAVDIAQKIASQEYREGMKLHGRSTLASQYNVSPETIRRAISVLDAAKVVRVQPGVGIVVLSKRAAELFLSQMHFKRTLEELHRRLTELVEKRRVIDNEIDQVLHDIQHSSHRYVVLHDLLHCVAIPEGSPVIGKTLRDLSFRNVTGATVVSIERSDRAMNLAAGEAPLSAGDLLWLIAEPGSLAQVERLLGSGPQV</sequence>
<dbReference type="PROSITE" id="PS50949">
    <property type="entry name" value="HTH_GNTR"/>
    <property type="match status" value="1"/>
</dbReference>
<dbReference type="InterPro" id="IPR006037">
    <property type="entry name" value="RCK_C"/>
</dbReference>
<evidence type="ECO:0000256" key="1">
    <source>
        <dbReference type="ARBA" id="ARBA00023015"/>
    </source>
</evidence>
<dbReference type="InterPro" id="IPR000524">
    <property type="entry name" value="Tscrpt_reg_HTH_GntR"/>
</dbReference>
<evidence type="ECO:0000259" key="5">
    <source>
        <dbReference type="PROSITE" id="PS51202"/>
    </source>
</evidence>
<dbReference type="Proteomes" id="UP000002368">
    <property type="component" value="Chromosome"/>
</dbReference>
<accession>D5WT10</accession>
<dbReference type="eggNOG" id="COG0490">
    <property type="taxonomic scope" value="Bacteria"/>
</dbReference>
<keyword evidence="1" id="KW-0805">Transcription regulation</keyword>
<dbReference type="PANTHER" id="PTHR44846:SF4">
    <property type="entry name" value="HTH GNTR-TYPE DOMAIN-CONTAINING PROTEIN"/>
    <property type="match status" value="1"/>
</dbReference>
<gene>
    <name evidence="6" type="ordered locus">Btus_0342</name>
</gene>
<dbReference type="STRING" id="562970.Btus_0342"/>
<dbReference type="InterPro" id="IPR050679">
    <property type="entry name" value="Bact_HTH_transcr_reg"/>
</dbReference>
<feature type="domain" description="HTH gntR-type" evidence="4">
    <location>
        <begin position="30"/>
        <end position="98"/>
    </location>
</feature>
<dbReference type="InterPro" id="IPR036388">
    <property type="entry name" value="WH-like_DNA-bd_sf"/>
</dbReference>
<dbReference type="SUPFAM" id="SSF46785">
    <property type="entry name" value="Winged helix' DNA-binding domain"/>
    <property type="match status" value="1"/>
</dbReference>
<dbReference type="eggNOG" id="COG2188">
    <property type="taxonomic scope" value="Bacteria"/>
</dbReference>
<dbReference type="Gene3D" id="1.10.10.10">
    <property type="entry name" value="Winged helix-like DNA-binding domain superfamily/Winged helix DNA-binding domain"/>
    <property type="match status" value="1"/>
</dbReference>
<feature type="domain" description="RCK C-terminal" evidence="5">
    <location>
        <begin position="144"/>
        <end position="228"/>
    </location>
</feature>
<evidence type="ECO:0000256" key="3">
    <source>
        <dbReference type="ARBA" id="ARBA00023163"/>
    </source>
</evidence>
<dbReference type="GO" id="GO:0003677">
    <property type="term" value="F:DNA binding"/>
    <property type="evidence" value="ECO:0007669"/>
    <property type="project" value="UniProtKB-KW"/>
</dbReference>
<dbReference type="GO" id="GO:0045892">
    <property type="term" value="P:negative regulation of DNA-templated transcription"/>
    <property type="evidence" value="ECO:0007669"/>
    <property type="project" value="TreeGrafter"/>
</dbReference>
<dbReference type="Pfam" id="PF02080">
    <property type="entry name" value="TrkA_C"/>
    <property type="match status" value="1"/>
</dbReference>
<dbReference type="HOGENOM" id="CLU_112362_0_0_9"/>
<reference evidence="6 7" key="1">
    <citation type="journal article" date="2011" name="Stand. Genomic Sci.">
        <title>Complete genome sequence of the thermophilic, hydrogen-oxidizing Bacillus tusciae type strain (T2) and reclassification in the new genus, Kyrpidia gen. nov. as Kyrpidia tusciae comb. nov. and emendation of the family Alicyclobacillaceae da Costa and Rainey, 2010.</title>
        <authorList>
            <person name="Klenk H.P."/>
            <person name="Lapidus A."/>
            <person name="Chertkov O."/>
            <person name="Copeland A."/>
            <person name="Del Rio T.G."/>
            <person name="Nolan M."/>
            <person name="Lucas S."/>
            <person name="Chen F."/>
            <person name="Tice H."/>
            <person name="Cheng J.F."/>
            <person name="Han C."/>
            <person name="Bruce D."/>
            <person name="Goodwin L."/>
            <person name="Pitluck S."/>
            <person name="Pati A."/>
            <person name="Ivanova N."/>
            <person name="Mavromatis K."/>
            <person name="Daum C."/>
            <person name="Chen A."/>
            <person name="Palaniappan K."/>
            <person name="Chang Y.J."/>
            <person name="Land M."/>
            <person name="Hauser L."/>
            <person name="Jeffries C.D."/>
            <person name="Detter J.C."/>
            <person name="Rohde M."/>
            <person name="Abt B."/>
            <person name="Pukall R."/>
            <person name="Goker M."/>
            <person name="Bristow J."/>
            <person name="Markowitz V."/>
            <person name="Hugenholtz P."/>
            <person name="Eisen J.A."/>
        </authorList>
    </citation>
    <scope>NUCLEOTIDE SEQUENCE [LARGE SCALE GENOMIC DNA]</scope>
    <source>
        <strain evidence="6 7">DSM 2912</strain>
    </source>
</reference>
<dbReference type="GO" id="GO:0008324">
    <property type="term" value="F:monoatomic cation transmembrane transporter activity"/>
    <property type="evidence" value="ECO:0007669"/>
    <property type="project" value="InterPro"/>
</dbReference>
<protein>
    <submittedName>
        <fullName evidence="6">Transcriptional regulator, GntR family</fullName>
    </submittedName>
</protein>
<dbReference type="EMBL" id="CP002017">
    <property type="protein sequence ID" value="ADG05114.1"/>
    <property type="molecule type" value="Genomic_DNA"/>
</dbReference>
<dbReference type="Gene3D" id="3.30.70.1450">
    <property type="entry name" value="Regulator of K+ conductance, C-terminal domain"/>
    <property type="match status" value="1"/>
</dbReference>
<dbReference type="GO" id="GO:0006813">
    <property type="term" value="P:potassium ion transport"/>
    <property type="evidence" value="ECO:0007669"/>
    <property type="project" value="InterPro"/>
</dbReference>
<dbReference type="PANTHER" id="PTHR44846">
    <property type="entry name" value="MANNOSYL-D-GLYCERATE TRANSPORT/METABOLISM SYSTEM REPRESSOR MNGR-RELATED"/>
    <property type="match status" value="1"/>
</dbReference>
<evidence type="ECO:0000259" key="4">
    <source>
        <dbReference type="PROSITE" id="PS50949"/>
    </source>
</evidence>
<dbReference type="CDD" id="cd07377">
    <property type="entry name" value="WHTH_GntR"/>
    <property type="match status" value="1"/>
</dbReference>
<dbReference type="SUPFAM" id="SSF116726">
    <property type="entry name" value="TrkA C-terminal domain-like"/>
    <property type="match status" value="1"/>
</dbReference>
<dbReference type="AlphaFoldDB" id="D5WT10"/>
<dbReference type="PROSITE" id="PS51202">
    <property type="entry name" value="RCK_C"/>
    <property type="match status" value="1"/>
</dbReference>
<dbReference type="Pfam" id="PF00392">
    <property type="entry name" value="GntR"/>
    <property type="match status" value="1"/>
</dbReference>
<keyword evidence="3" id="KW-0804">Transcription</keyword>
<evidence type="ECO:0000313" key="6">
    <source>
        <dbReference type="EMBL" id="ADG05114.1"/>
    </source>
</evidence>
<proteinExistence type="predicted"/>
<keyword evidence="2" id="KW-0238">DNA-binding</keyword>
<evidence type="ECO:0000256" key="2">
    <source>
        <dbReference type="ARBA" id="ARBA00023125"/>
    </source>
</evidence>
<organism evidence="6 7">
    <name type="scientific">Kyrpidia tusciae (strain DSM 2912 / NBRC 15312 / T2)</name>
    <name type="common">Bacillus tusciae</name>
    <dbReference type="NCBI Taxonomy" id="562970"/>
    <lineage>
        <taxon>Bacteria</taxon>
        <taxon>Bacillati</taxon>
        <taxon>Bacillota</taxon>
        <taxon>Bacilli</taxon>
        <taxon>Bacillales</taxon>
        <taxon>Alicyclobacillaceae</taxon>
        <taxon>Kyrpidia</taxon>
    </lineage>
</organism>
<name>D5WT10_KYRT2</name>
<dbReference type="InterPro" id="IPR036721">
    <property type="entry name" value="RCK_C_sf"/>
</dbReference>
<dbReference type="InterPro" id="IPR036390">
    <property type="entry name" value="WH_DNA-bd_sf"/>
</dbReference>
<dbReference type="GO" id="GO:0003700">
    <property type="term" value="F:DNA-binding transcription factor activity"/>
    <property type="evidence" value="ECO:0007669"/>
    <property type="project" value="InterPro"/>
</dbReference>
<dbReference type="KEGG" id="bts:Btus_0342"/>
<dbReference type="OrthoDB" id="226679at2"/>